<dbReference type="GeneID" id="20092233"/>
<organism evidence="1">
    <name type="scientific">Aphanomyces invadans</name>
    <dbReference type="NCBI Taxonomy" id="157072"/>
    <lineage>
        <taxon>Eukaryota</taxon>
        <taxon>Sar</taxon>
        <taxon>Stramenopiles</taxon>
        <taxon>Oomycota</taxon>
        <taxon>Saprolegniomycetes</taxon>
        <taxon>Saprolegniales</taxon>
        <taxon>Verrucalvaceae</taxon>
        <taxon>Aphanomyces</taxon>
    </lineage>
</organism>
<accession>A0A024T7N9</accession>
<reference evidence="1" key="1">
    <citation type="submission" date="2013-12" db="EMBL/GenBank/DDBJ databases">
        <title>The Genome Sequence of Aphanomyces invadans NJM9701.</title>
        <authorList>
            <consortium name="The Broad Institute Genomics Platform"/>
            <person name="Russ C."/>
            <person name="Tyler B."/>
            <person name="van West P."/>
            <person name="Dieguez-Uribeondo J."/>
            <person name="Young S.K."/>
            <person name="Zeng Q."/>
            <person name="Gargeya S."/>
            <person name="Fitzgerald M."/>
            <person name="Abouelleil A."/>
            <person name="Alvarado L."/>
            <person name="Chapman S.B."/>
            <person name="Gainer-Dewar J."/>
            <person name="Goldberg J."/>
            <person name="Griggs A."/>
            <person name="Gujja S."/>
            <person name="Hansen M."/>
            <person name="Howarth C."/>
            <person name="Imamovic A."/>
            <person name="Ireland A."/>
            <person name="Larimer J."/>
            <person name="McCowan C."/>
            <person name="Murphy C."/>
            <person name="Pearson M."/>
            <person name="Poon T.W."/>
            <person name="Priest M."/>
            <person name="Roberts A."/>
            <person name="Saif S."/>
            <person name="Shea T."/>
            <person name="Sykes S."/>
            <person name="Wortman J."/>
            <person name="Nusbaum C."/>
            <person name="Birren B."/>
        </authorList>
    </citation>
    <scope>NUCLEOTIDE SEQUENCE [LARGE SCALE GENOMIC DNA]</scope>
    <source>
        <strain evidence="1">NJM9701</strain>
    </source>
</reference>
<evidence type="ECO:0000313" key="1">
    <source>
        <dbReference type="EMBL" id="ETV89975.1"/>
    </source>
</evidence>
<dbReference type="VEuPathDB" id="FungiDB:H310_15183"/>
<gene>
    <name evidence="1" type="ORF">H310_15183</name>
</gene>
<dbReference type="AlphaFoldDB" id="A0A024T7N9"/>
<dbReference type="RefSeq" id="XP_008881391.1">
    <property type="nucleotide sequence ID" value="XM_008883169.1"/>
</dbReference>
<dbReference type="EMBL" id="KI914161">
    <property type="protein sequence ID" value="ETV89975.1"/>
    <property type="molecule type" value="Genomic_DNA"/>
</dbReference>
<sequence length="116" mass="12620">MYGEERMTEKGATTMATARIRRNLGKQTYEVQLLPELANSIVLTTDVMLVRNVIGNDGYDALLACMAGHKQSHVSLVAVATFFRAESLSRSANGDFVLDAQTLYTLAAPTLDAPLQ</sequence>
<proteinExistence type="predicted"/>
<protein>
    <submittedName>
        <fullName evidence="1">Uncharacterized protein</fullName>
    </submittedName>
</protein>
<name>A0A024T7N9_9STRA</name>